<sequence>MPRTECPSPQPNSRFSGRLAPLSGVADPKLFVYGSLQFPEVLEALVGRVPTMTPTSASSWPTLR</sequence>
<evidence type="ECO:0000313" key="2">
    <source>
        <dbReference type="EMBL" id="SHL21359.1"/>
    </source>
</evidence>
<dbReference type="Gene3D" id="3.10.490.10">
    <property type="entry name" value="Gamma-glutamyl cyclotransferase-like"/>
    <property type="match status" value="1"/>
</dbReference>
<proteinExistence type="predicted"/>
<dbReference type="Proteomes" id="UP000184363">
    <property type="component" value="Unassembled WGS sequence"/>
</dbReference>
<feature type="region of interest" description="Disordered" evidence="1">
    <location>
        <begin position="1"/>
        <end position="20"/>
    </location>
</feature>
<dbReference type="AlphaFoldDB" id="A0A1M6YTI5"/>
<protein>
    <recommendedName>
        <fullName evidence="4">Gamma-glutamyl cyclotransferase, AIG2-like</fullName>
    </recommendedName>
</protein>
<dbReference type="EMBL" id="FRAP01000021">
    <property type="protein sequence ID" value="SHL21359.1"/>
    <property type="molecule type" value="Genomic_DNA"/>
</dbReference>
<reference evidence="2 3" key="1">
    <citation type="submission" date="2016-11" db="EMBL/GenBank/DDBJ databases">
        <authorList>
            <person name="Jaros S."/>
            <person name="Januszkiewicz K."/>
            <person name="Wedrychowicz H."/>
        </authorList>
    </citation>
    <scope>NUCLEOTIDE SEQUENCE [LARGE SCALE GENOMIC DNA]</scope>
    <source>
        <strain evidence="2 3">DSM 43832</strain>
    </source>
</reference>
<keyword evidence="3" id="KW-1185">Reference proteome</keyword>
<evidence type="ECO:0000313" key="3">
    <source>
        <dbReference type="Proteomes" id="UP000184363"/>
    </source>
</evidence>
<evidence type="ECO:0000256" key="1">
    <source>
        <dbReference type="SAM" id="MobiDB-lite"/>
    </source>
</evidence>
<accession>A0A1M6YTI5</accession>
<gene>
    <name evidence="2" type="ORF">SAMN05443637_12147</name>
</gene>
<name>A0A1M6YTI5_PSETH</name>
<evidence type="ECO:0008006" key="4">
    <source>
        <dbReference type="Google" id="ProtNLM"/>
    </source>
</evidence>
<organism evidence="2 3">
    <name type="scientific">Pseudonocardia thermophila</name>
    <dbReference type="NCBI Taxonomy" id="1848"/>
    <lineage>
        <taxon>Bacteria</taxon>
        <taxon>Bacillati</taxon>
        <taxon>Actinomycetota</taxon>
        <taxon>Actinomycetes</taxon>
        <taxon>Pseudonocardiales</taxon>
        <taxon>Pseudonocardiaceae</taxon>
        <taxon>Pseudonocardia</taxon>
    </lineage>
</organism>